<gene>
    <name evidence="3" type="ORF">LLY24_02465</name>
</gene>
<evidence type="ECO:0000256" key="1">
    <source>
        <dbReference type="SAM" id="SignalP"/>
    </source>
</evidence>
<dbReference type="InterPro" id="IPR050902">
    <property type="entry name" value="ABC_Transporter_SBP"/>
</dbReference>
<dbReference type="PANTHER" id="PTHR30535">
    <property type="entry name" value="VITAMIN B12-BINDING PROTEIN"/>
    <property type="match status" value="1"/>
</dbReference>
<organism evidence="3 4">
    <name type="scientific">Halomonas dongshanensis</name>
    <dbReference type="NCBI Taxonomy" id="2890835"/>
    <lineage>
        <taxon>Bacteria</taxon>
        <taxon>Pseudomonadati</taxon>
        <taxon>Pseudomonadota</taxon>
        <taxon>Gammaproteobacteria</taxon>
        <taxon>Oceanospirillales</taxon>
        <taxon>Halomonadaceae</taxon>
        <taxon>Halomonas</taxon>
    </lineage>
</organism>
<dbReference type="Pfam" id="PF01497">
    <property type="entry name" value="Peripla_BP_2"/>
    <property type="match status" value="1"/>
</dbReference>
<evidence type="ECO:0000313" key="3">
    <source>
        <dbReference type="EMBL" id="MCS2608184.1"/>
    </source>
</evidence>
<dbReference type="InterPro" id="IPR002491">
    <property type="entry name" value="ABC_transptr_periplasmic_BD"/>
</dbReference>
<dbReference type="PROSITE" id="PS50983">
    <property type="entry name" value="FE_B12_PBP"/>
    <property type="match status" value="1"/>
</dbReference>
<feature type="signal peptide" evidence="1">
    <location>
        <begin position="1"/>
        <end position="22"/>
    </location>
</feature>
<evidence type="ECO:0000259" key="2">
    <source>
        <dbReference type="PROSITE" id="PS50983"/>
    </source>
</evidence>
<dbReference type="RefSeq" id="WP_259034676.1">
    <property type="nucleotide sequence ID" value="NZ_JAJISC010000001.1"/>
</dbReference>
<sequence>MKRYLLAAALLAGSLTSTTLLAQERWLVLGGDIAETLAALEADDALVARDDTSLYPDSIVALPSVGYLRQLSAESVLGLHPDRILASSAAGPAEALEQIEAVGVEIIQINVPPTLAAIPDKVRRVAAETDREAEGEALAQRLEGELAALDTLPPRHDLRVMFILHHSGLTPRAAGRQTGADEALDAIGVTNAFGDMQGYQSIGAEALVQQAPDVVVMSQRGLDALGGEDALWALPGMALTPAGERGHLILVDDQALLGFGPRTPGELSRLRQAIDALDTP</sequence>
<name>A0ABT2E9I8_9GAMM</name>
<evidence type="ECO:0000313" key="4">
    <source>
        <dbReference type="Proteomes" id="UP001165542"/>
    </source>
</evidence>
<dbReference type="EMBL" id="JAJISC010000001">
    <property type="protein sequence ID" value="MCS2608184.1"/>
    <property type="molecule type" value="Genomic_DNA"/>
</dbReference>
<reference evidence="3" key="1">
    <citation type="submission" date="2021-11" db="EMBL/GenBank/DDBJ databases">
        <title>Halomonas sp., isolated from a coastal aquaculture zone in Dongshan Bay.</title>
        <authorList>
            <person name="Lin W."/>
        </authorList>
    </citation>
    <scope>NUCLEOTIDE SEQUENCE</scope>
    <source>
        <strain evidence="3">Yzlin-01</strain>
    </source>
</reference>
<keyword evidence="4" id="KW-1185">Reference proteome</keyword>
<dbReference type="PANTHER" id="PTHR30535:SF4">
    <property type="entry name" value="HEMIN-BINDING PERIPLASMIC PROTEIN HMUT"/>
    <property type="match status" value="1"/>
</dbReference>
<dbReference type="Proteomes" id="UP001165542">
    <property type="component" value="Unassembled WGS sequence"/>
</dbReference>
<dbReference type="Gene3D" id="3.40.50.1980">
    <property type="entry name" value="Nitrogenase molybdenum iron protein domain"/>
    <property type="match status" value="2"/>
</dbReference>
<dbReference type="SUPFAM" id="SSF53807">
    <property type="entry name" value="Helical backbone' metal receptor"/>
    <property type="match status" value="1"/>
</dbReference>
<feature type="chain" id="PRO_5045052549" evidence="1">
    <location>
        <begin position="23"/>
        <end position="280"/>
    </location>
</feature>
<protein>
    <submittedName>
        <fullName evidence="3">ABC transporter substrate-binding protein</fullName>
    </submittedName>
</protein>
<comment type="caution">
    <text evidence="3">The sequence shown here is derived from an EMBL/GenBank/DDBJ whole genome shotgun (WGS) entry which is preliminary data.</text>
</comment>
<feature type="domain" description="Fe/B12 periplasmic-binding" evidence="2">
    <location>
        <begin position="25"/>
        <end position="280"/>
    </location>
</feature>
<keyword evidence="1" id="KW-0732">Signal</keyword>
<accession>A0ABT2E9I8</accession>
<proteinExistence type="predicted"/>